<feature type="short sequence motif" description="HXTX 1" evidence="2">
    <location>
        <begin position="49"/>
        <end position="52"/>
    </location>
</feature>
<keyword evidence="1 2" id="KW-0378">Hydrolase</keyword>
<organism evidence="3 4">
    <name type="scientific">Brevundimonas kwangchunensis</name>
    <dbReference type="NCBI Taxonomy" id="322163"/>
    <lineage>
        <taxon>Bacteria</taxon>
        <taxon>Pseudomonadati</taxon>
        <taxon>Pseudomonadota</taxon>
        <taxon>Alphaproteobacteria</taxon>
        <taxon>Caulobacterales</taxon>
        <taxon>Caulobacteraceae</taxon>
        <taxon>Brevundimonas</taxon>
    </lineage>
</organism>
<feature type="active site" description="Proton acceptor" evidence="2">
    <location>
        <position position="134"/>
    </location>
</feature>
<gene>
    <name evidence="3" type="primary">thpR</name>
    <name evidence="3" type="ORF">GCM10009422_04450</name>
</gene>
<name>A0ABP3RL83_9CAUL</name>
<evidence type="ECO:0000256" key="2">
    <source>
        <dbReference type="HAMAP-Rule" id="MF_01940"/>
    </source>
</evidence>
<keyword evidence="4" id="KW-1185">Reference proteome</keyword>
<sequence>MGDGSAAATNGRMIRLFTALSIPWDVAETLKRRQSGLPGAKWRSEEQLHVTLAFYGEVSERTADDLAAELGRAATGGAFEIELAGVGAFGDAHRSHTLWAGVQPSERLNVLAGRCRTAAERAGVVMERRDYRPHVTLAYLKPQTNPDRIGAWITGHNLLHSPPIRVDRFGLYSSVLTSDGSQYQLEREYLL</sequence>
<dbReference type="NCBIfam" id="TIGR02258">
    <property type="entry name" value="2_5_ligase"/>
    <property type="match status" value="1"/>
</dbReference>
<dbReference type="PANTHER" id="PTHR35561">
    <property type="entry name" value="RNA 2',3'-CYCLIC PHOSPHODIESTERASE"/>
    <property type="match status" value="1"/>
</dbReference>
<feature type="active site" description="Proton donor" evidence="2">
    <location>
        <position position="49"/>
    </location>
</feature>
<dbReference type="PANTHER" id="PTHR35561:SF1">
    <property type="entry name" value="RNA 2',3'-CYCLIC PHOSPHODIESTERASE"/>
    <property type="match status" value="1"/>
</dbReference>
<evidence type="ECO:0000313" key="4">
    <source>
        <dbReference type="Proteomes" id="UP001501352"/>
    </source>
</evidence>
<dbReference type="Pfam" id="PF13563">
    <property type="entry name" value="2_5_RNA_ligase2"/>
    <property type="match status" value="1"/>
</dbReference>
<evidence type="ECO:0000313" key="3">
    <source>
        <dbReference type="EMBL" id="GAA0612620.1"/>
    </source>
</evidence>
<feature type="short sequence motif" description="HXTX 2" evidence="2">
    <location>
        <begin position="134"/>
        <end position="137"/>
    </location>
</feature>
<dbReference type="EC" id="3.1.4.58" evidence="2"/>
<comment type="function">
    <text evidence="2">Hydrolyzes RNA 2',3'-cyclic phosphodiester to an RNA 2'-phosphomonoester.</text>
</comment>
<dbReference type="Gene3D" id="3.90.1140.10">
    <property type="entry name" value="Cyclic phosphodiesterase"/>
    <property type="match status" value="1"/>
</dbReference>
<dbReference type="HAMAP" id="MF_01940">
    <property type="entry name" value="RNA_CPDase"/>
    <property type="match status" value="1"/>
</dbReference>
<reference evidence="4" key="1">
    <citation type="journal article" date="2019" name="Int. J. Syst. Evol. Microbiol.">
        <title>The Global Catalogue of Microorganisms (GCM) 10K type strain sequencing project: providing services to taxonomists for standard genome sequencing and annotation.</title>
        <authorList>
            <consortium name="The Broad Institute Genomics Platform"/>
            <consortium name="The Broad Institute Genome Sequencing Center for Infectious Disease"/>
            <person name="Wu L."/>
            <person name="Ma J."/>
        </authorList>
    </citation>
    <scope>NUCLEOTIDE SEQUENCE [LARGE SCALE GENOMIC DNA]</scope>
    <source>
        <strain evidence="4">JCM 12928</strain>
    </source>
</reference>
<evidence type="ECO:0000256" key="1">
    <source>
        <dbReference type="ARBA" id="ARBA00022801"/>
    </source>
</evidence>
<dbReference type="InterPro" id="IPR009097">
    <property type="entry name" value="Cyclic_Pdiesterase"/>
</dbReference>
<comment type="caution">
    <text evidence="3">The sequence shown here is derived from an EMBL/GenBank/DDBJ whole genome shotgun (WGS) entry which is preliminary data.</text>
</comment>
<comment type="catalytic activity">
    <reaction evidence="2">
        <text>a 3'-end 2',3'-cyclophospho-ribonucleotide-RNA + H2O = a 3'-end 2'-phospho-ribonucleotide-RNA + H(+)</text>
        <dbReference type="Rhea" id="RHEA:11828"/>
        <dbReference type="Rhea" id="RHEA-COMP:10464"/>
        <dbReference type="Rhea" id="RHEA-COMP:17353"/>
        <dbReference type="ChEBI" id="CHEBI:15377"/>
        <dbReference type="ChEBI" id="CHEBI:15378"/>
        <dbReference type="ChEBI" id="CHEBI:83064"/>
        <dbReference type="ChEBI" id="CHEBI:173113"/>
        <dbReference type="EC" id="3.1.4.58"/>
    </reaction>
</comment>
<proteinExistence type="inferred from homology"/>
<protein>
    <recommendedName>
        <fullName evidence="2">RNA 2',3'-cyclic phosphodiesterase</fullName>
        <shortName evidence="2">RNA 2',3'-CPDase</shortName>
        <ecNumber evidence="2">3.1.4.58</ecNumber>
    </recommendedName>
</protein>
<dbReference type="SUPFAM" id="SSF55144">
    <property type="entry name" value="LigT-like"/>
    <property type="match status" value="1"/>
</dbReference>
<dbReference type="InterPro" id="IPR004175">
    <property type="entry name" value="RNA_CPDase"/>
</dbReference>
<comment type="similarity">
    <text evidence="2">Belongs to the 2H phosphoesterase superfamily. ThpR family.</text>
</comment>
<dbReference type="Proteomes" id="UP001501352">
    <property type="component" value="Unassembled WGS sequence"/>
</dbReference>
<dbReference type="EMBL" id="BAAAGA010000001">
    <property type="protein sequence ID" value="GAA0612620.1"/>
    <property type="molecule type" value="Genomic_DNA"/>
</dbReference>
<accession>A0ABP3RL83</accession>